<dbReference type="Proteomes" id="UP000287651">
    <property type="component" value="Unassembled WGS sequence"/>
</dbReference>
<feature type="non-terminal residue" evidence="2">
    <location>
        <position position="1"/>
    </location>
</feature>
<dbReference type="InterPro" id="IPR011990">
    <property type="entry name" value="TPR-like_helical_dom_sf"/>
</dbReference>
<name>A0A427AT44_ENSVE</name>
<protein>
    <recommendedName>
        <fullName evidence="4">Protein NPG1</fullName>
    </recommendedName>
</protein>
<dbReference type="Gene3D" id="1.25.40.10">
    <property type="entry name" value="Tetratricopeptide repeat domain"/>
    <property type="match status" value="2"/>
</dbReference>
<dbReference type="SMART" id="SM00028">
    <property type="entry name" value="TPR"/>
    <property type="match status" value="4"/>
</dbReference>
<sequence>PPPTPSPQSYHETTPRDCSRSRRDRLSGDLPSTPRSLDRVLRRIPSPLRPPSNARRQLLPWRGLAARSRGANMGIGEFEAEGDGGEEDEMSVKEREVSVNGLSIKTSEVEAKLDDGNIQEAESSLREGLSLNYEETVSKAVELLPELWKQAGRYQEALASYRRALLSQWNLDDECCARIQKRFAIFLLYAGVEASPPSLASQIDGSFVPKHNLEEAILLLIILLRKWHLGKTQWDPSVIEHLSFALSICGQTSVLARHFEELIPGTFARCDRWYSLALCYSAADQNHSALNLLRKLLKKDESPDYIMALLLAAKICSDDCLFSAEGVEYARRAIANAQVAYEHLKSVGLHFLGNCLGKLAKIASSDHERSTLQSEALRSLDEVVSLERQNPEMLFDLALEYAEQRNANAALRYAKEFIDATGGSISKGWRLLALVLSAQQRYSEAEIVIDAALDETAKWEQGPLLRIKAKLKVAQSLHMDAVEAYRLLLALVQAQRKSFGSFKNIVEVEDENVSEFEVWRGLANLYSGLSHWRDAEICLEKARTLKPYSASSLHIEVLSTYGMPNCILPPHLNEMEDYNWQNSLLPEMEKIATLGLIT</sequence>
<evidence type="ECO:0000313" key="3">
    <source>
        <dbReference type="Proteomes" id="UP000287651"/>
    </source>
</evidence>
<dbReference type="SUPFAM" id="SSF48452">
    <property type="entry name" value="TPR-like"/>
    <property type="match status" value="2"/>
</dbReference>
<evidence type="ECO:0000256" key="1">
    <source>
        <dbReference type="SAM" id="MobiDB-lite"/>
    </source>
</evidence>
<organism evidence="2 3">
    <name type="scientific">Ensete ventricosum</name>
    <name type="common">Abyssinian banana</name>
    <name type="synonym">Musa ensete</name>
    <dbReference type="NCBI Taxonomy" id="4639"/>
    <lineage>
        <taxon>Eukaryota</taxon>
        <taxon>Viridiplantae</taxon>
        <taxon>Streptophyta</taxon>
        <taxon>Embryophyta</taxon>
        <taxon>Tracheophyta</taxon>
        <taxon>Spermatophyta</taxon>
        <taxon>Magnoliopsida</taxon>
        <taxon>Liliopsida</taxon>
        <taxon>Zingiberales</taxon>
        <taxon>Musaceae</taxon>
        <taxon>Ensete</taxon>
    </lineage>
</organism>
<dbReference type="InterPro" id="IPR019734">
    <property type="entry name" value="TPR_rpt"/>
</dbReference>
<evidence type="ECO:0008006" key="4">
    <source>
        <dbReference type="Google" id="ProtNLM"/>
    </source>
</evidence>
<dbReference type="EMBL" id="AMZH03001402">
    <property type="protein sequence ID" value="RRT79428.1"/>
    <property type="molecule type" value="Genomic_DNA"/>
</dbReference>
<dbReference type="PANTHER" id="PTHR44102">
    <property type="entry name" value="PROTEIN NPG1"/>
    <property type="match status" value="1"/>
</dbReference>
<dbReference type="InterPro" id="IPR043376">
    <property type="entry name" value="NPG1-like"/>
</dbReference>
<comment type="caution">
    <text evidence="2">The sequence shown here is derived from an EMBL/GenBank/DDBJ whole genome shotgun (WGS) entry which is preliminary data.</text>
</comment>
<evidence type="ECO:0000313" key="2">
    <source>
        <dbReference type="EMBL" id="RRT79428.1"/>
    </source>
</evidence>
<dbReference type="AlphaFoldDB" id="A0A427AT44"/>
<feature type="region of interest" description="Disordered" evidence="1">
    <location>
        <begin position="1"/>
        <end position="56"/>
    </location>
</feature>
<accession>A0A427AT44</accession>
<reference evidence="2 3" key="1">
    <citation type="journal article" date="2014" name="Agronomy (Basel)">
        <title>A Draft Genome Sequence for Ensete ventricosum, the Drought-Tolerant Tree Against Hunger.</title>
        <authorList>
            <person name="Harrison J."/>
            <person name="Moore K.A."/>
            <person name="Paszkiewicz K."/>
            <person name="Jones T."/>
            <person name="Grant M."/>
            <person name="Ambacheew D."/>
            <person name="Muzemil S."/>
            <person name="Studholme D.J."/>
        </authorList>
    </citation>
    <scope>NUCLEOTIDE SEQUENCE [LARGE SCALE GENOMIC DNA]</scope>
</reference>
<dbReference type="PANTHER" id="PTHR44102:SF5">
    <property type="entry name" value="PROTEIN NPG1"/>
    <property type="match status" value="1"/>
</dbReference>
<proteinExistence type="predicted"/>
<gene>
    <name evidence="2" type="ORF">B296_00009868</name>
</gene>
<feature type="compositionally biased region" description="Basic and acidic residues" evidence="1">
    <location>
        <begin position="13"/>
        <end position="27"/>
    </location>
</feature>